<dbReference type="Gene3D" id="3.30.420.40">
    <property type="match status" value="2"/>
</dbReference>
<name>A0A0G0W886_UNCC2</name>
<dbReference type="EMBL" id="LCBL01000003">
    <property type="protein sequence ID" value="KKS09190.1"/>
    <property type="molecule type" value="Genomic_DNA"/>
</dbReference>
<proteinExistence type="predicted"/>
<dbReference type="Pfam" id="PF11104">
    <property type="entry name" value="PilM_2"/>
    <property type="match status" value="1"/>
</dbReference>
<keyword evidence="1" id="KW-0132">Cell division</keyword>
<dbReference type="SUPFAM" id="SSF53067">
    <property type="entry name" value="Actin-like ATPase domain"/>
    <property type="match status" value="1"/>
</dbReference>
<dbReference type="InterPro" id="IPR005883">
    <property type="entry name" value="PilM"/>
</dbReference>
<dbReference type="AlphaFoldDB" id="A0A0G0W886"/>
<dbReference type="InterPro" id="IPR050696">
    <property type="entry name" value="FtsA/MreB"/>
</dbReference>
<gene>
    <name evidence="1" type="ORF">UU65_C0003G0245</name>
</gene>
<evidence type="ECO:0000313" key="2">
    <source>
        <dbReference type="Proteomes" id="UP000033869"/>
    </source>
</evidence>
<organism evidence="1 2">
    <name type="scientific">candidate division CPR2 bacterium GW2011_GWC1_41_48</name>
    <dbReference type="NCBI Taxonomy" id="1618344"/>
    <lineage>
        <taxon>Bacteria</taxon>
        <taxon>Bacteria division CPR2</taxon>
    </lineage>
</organism>
<sequence>MNRDELEQAITWDAEQYIPISLTDLYIDYQVLGPTLSGKEGVNDVVLVAVPRMIVDSFIKTIEILGLEVGVLETNLSSIARAVIPKKDQSEIIALVDVGGEKTNIAIFDKAIRITGSIPKGGVDFTRSISEKLKLNILEAEELKNHEGLPGKNNKVKDAMEPAMLEIIAEIKKAINYYFEKTNANKKAQISKVLVCGGNASVPGFVEFLGERTGVKTLMGNPWANISVYPLKPVPKLEAPMYTTAIGLAMKGN</sequence>
<protein>
    <submittedName>
        <fullName evidence="1">Cell division protein FtsA</fullName>
    </submittedName>
</protein>
<dbReference type="PANTHER" id="PTHR32432">
    <property type="entry name" value="CELL DIVISION PROTEIN FTSA-RELATED"/>
    <property type="match status" value="1"/>
</dbReference>
<dbReference type="InterPro" id="IPR043129">
    <property type="entry name" value="ATPase_NBD"/>
</dbReference>
<accession>A0A0G0W886</accession>
<dbReference type="Proteomes" id="UP000033869">
    <property type="component" value="Unassembled WGS sequence"/>
</dbReference>
<dbReference type="Gene3D" id="3.30.1490.300">
    <property type="match status" value="1"/>
</dbReference>
<dbReference type="GO" id="GO:0051301">
    <property type="term" value="P:cell division"/>
    <property type="evidence" value="ECO:0007669"/>
    <property type="project" value="UniProtKB-KW"/>
</dbReference>
<reference evidence="1 2" key="1">
    <citation type="journal article" date="2015" name="Nature">
        <title>rRNA introns, odd ribosomes, and small enigmatic genomes across a large radiation of phyla.</title>
        <authorList>
            <person name="Brown C.T."/>
            <person name="Hug L.A."/>
            <person name="Thomas B.C."/>
            <person name="Sharon I."/>
            <person name="Castelle C.J."/>
            <person name="Singh A."/>
            <person name="Wilkins M.J."/>
            <person name="Williams K.H."/>
            <person name="Banfield J.F."/>
        </authorList>
    </citation>
    <scope>NUCLEOTIDE SEQUENCE [LARGE SCALE GENOMIC DNA]</scope>
</reference>
<dbReference type="CDD" id="cd24049">
    <property type="entry name" value="ASKHA_NBD_PilM"/>
    <property type="match status" value="1"/>
</dbReference>
<dbReference type="PANTHER" id="PTHR32432:SF3">
    <property type="entry name" value="ETHANOLAMINE UTILIZATION PROTEIN EUTJ"/>
    <property type="match status" value="1"/>
</dbReference>
<evidence type="ECO:0000313" key="1">
    <source>
        <dbReference type="EMBL" id="KKS09190.1"/>
    </source>
</evidence>
<comment type="caution">
    <text evidence="1">The sequence shown here is derived from an EMBL/GenBank/DDBJ whole genome shotgun (WGS) entry which is preliminary data.</text>
</comment>
<keyword evidence="1" id="KW-0131">Cell cycle</keyword>